<evidence type="ECO:0000256" key="1">
    <source>
        <dbReference type="SAM" id="Phobius"/>
    </source>
</evidence>
<keyword evidence="3" id="KW-1185">Reference proteome</keyword>
<reference evidence="2" key="1">
    <citation type="submission" date="2022-03" db="EMBL/GenBank/DDBJ databases">
        <authorList>
            <person name="Woo C.Y."/>
        </authorList>
    </citation>
    <scope>NUCLEOTIDE SEQUENCE</scope>
    <source>
        <strain evidence="2">CYS-01</strain>
    </source>
</reference>
<dbReference type="Proteomes" id="UP001165460">
    <property type="component" value="Unassembled WGS sequence"/>
</dbReference>
<organism evidence="2 3">
    <name type="scientific">Pedobacter montanisoli</name>
    <dbReference type="NCBI Taxonomy" id="2923277"/>
    <lineage>
        <taxon>Bacteria</taxon>
        <taxon>Pseudomonadati</taxon>
        <taxon>Bacteroidota</taxon>
        <taxon>Sphingobacteriia</taxon>
        <taxon>Sphingobacteriales</taxon>
        <taxon>Sphingobacteriaceae</taxon>
        <taxon>Pedobacter</taxon>
    </lineage>
</organism>
<dbReference type="EMBL" id="JALGBH010000001">
    <property type="protein sequence ID" value="MCJ0742487.1"/>
    <property type="molecule type" value="Genomic_DNA"/>
</dbReference>
<keyword evidence="1" id="KW-1133">Transmembrane helix</keyword>
<dbReference type="RefSeq" id="WP_243360963.1">
    <property type="nucleotide sequence ID" value="NZ_JALGBH010000001.1"/>
</dbReference>
<proteinExistence type="predicted"/>
<protein>
    <submittedName>
        <fullName evidence="2">Uncharacterized protein</fullName>
    </submittedName>
</protein>
<evidence type="ECO:0000313" key="3">
    <source>
        <dbReference type="Proteomes" id="UP001165460"/>
    </source>
</evidence>
<evidence type="ECO:0000313" key="2">
    <source>
        <dbReference type="EMBL" id="MCJ0742487.1"/>
    </source>
</evidence>
<keyword evidence="1" id="KW-0812">Transmembrane</keyword>
<accession>A0ABS9ZW06</accession>
<feature type="transmembrane region" description="Helical" evidence="1">
    <location>
        <begin position="41"/>
        <end position="59"/>
    </location>
</feature>
<name>A0ABS9ZW06_9SPHI</name>
<gene>
    <name evidence="2" type="ORF">MMF97_07180</name>
</gene>
<feature type="transmembrane region" description="Helical" evidence="1">
    <location>
        <begin position="6"/>
        <end position="29"/>
    </location>
</feature>
<comment type="caution">
    <text evidence="2">The sequence shown here is derived from an EMBL/GenBank/DDBJ whole genome shotgun (WGS) entry which is preliminary data.</text>
</comment>
<feature type="transmembrane region" description="Helical" evidence="1">
    <location>
        <begin position="79"/>
        <end position="105"/>
    </location>
</feature>
<sequence length="117" mass="13088">MVFIVIIILSFLLQLILPWWVILVLSFAVCGMIGKTVKISFWQPFLAIFVLWVAMALYKSMPNNHVLATRVAEMIGIKLWFIILPLTALIGGLVAGISGYCGFCFRKAVLNDKAKNN</sequence>
<keyword evidence="1" id="KW-0472">Membrane</keyword>